<dbReference type="AlphaFoldDB" id="I1CUM3"/>
<evidence type="ECO:0000313" key="3">
    <source>
        <dbReference type="Proteomes" id="UP000009138"/>
    </source>
</evidence>
<dbReference type="InParanoid" id="I1CUM3"/>
<dbReference type="Proteomes" id="UP000009138">
    <property type="component" value="Unassembled WGS sequence"/>
</dbReference>
<protein>
    <submittedName>
        <fullName evidence="2">Uncharacterized protein</fullName>
    </submittedName>
</protein>
<accession>I1CUM3</accession>
<dbReference type="EMBL" id="CH476754">
    <property type="protein sequence ID" value="EIE92153.1"/>
    <property type="molecule type" value="Genomic_DNA"/>
</dbReference>
<evidence type="ECO:0000256" key="1">
    <source>
        <dbReference type="SAM" id="MobiDB-lite"/>
    </source>
</evidence>
<dbReference type="RefSeq" id="XP_067527549.1">
    <property type="nucleotide sequence ID" value="XM_067671448.1"/>
</dbReference>
<sequence length="55" mass="6248">MDVEQKTTSNLNTLGFMAENKARSQSTPRNDQARIKTDAFWISSQLKNPQSDSLF</sequence>
<evidence type="ECO:0000313" key="2">
    <source>
        <dbReference type="EMBL" id="EIE92153.1"/>
    </source>
</evidence>
<gene>
    <name evidence="2" type="ORF">RO3G_16864</name>
</gene>
<dbReference type="VEuPathDB" id="FungiDB:RO3G_16864"/>
<feature type="compositionally biased region" description="Polar residues" evidence="1">
    <location>
        <begin position="1"/>
        <end position="13"/>
    </location>
</feature>
<proteinExistence type="predicted"/>
<name>I1CUM3_RHIO9</name>
<feature type="region of interest" description="Disordered" evidence="1">
    <location>
        <begin position="1"/>
        <end position="34"/>
    </location>
</feature>
<organism evidence="2 3">
    <name type="scientific">Rhizopus delemar (strain RA 99-880 / ATCC MYA-4621 / FGSC 9543 / NRRL 43880)</name>
    <name type="common">Mucormycosis agent</name>
    <name type="synonym">Rhizopus arrhizus var. delemar</name>
    <dbReference type="NCBI Taxonomy" id="246409"/>
    <lineage>
        <taxon>Eukaryota</taxon>
        <taxon>Fungi</taxon>
        <taxon>Fungi incertae sedis</taxon>
        <taxon>Mucoromycota</taxon>
        <taxon>Mucoromycotina</taxon>
        <taxon>Mucoromycetes</taxon>
        <taxon>Mucorales</taxon>
        <taxon>Mucorineae</taxon>
        <taxon>Rhizopodaceae</taxon>
        <taxon>Rhizopus</taxon>
    </lineage>
</organism>
<keyword evidence="3" id="KW-1185">Reference proteome</keyword>
<reference evidence="2 3" key="1">
    <citation type="journal article" date="2009" name="PLoS Genet.">
        <title>Genomic analysis of the basal lineage fungus Rhizopus oryzae reveals a whole-genome duplication.</title>
        <authorList>
            <person name="Ma L.-J."/>
            <person name="Ibrahim A.S."/>
            <person name="Skory C."/>
            <person name="Grabherr M.G."/>
            <person name="Burger G."/>
            <person name="Butler M."/>
            <person name="Elias M."/>
            <person name="Idnurm A."/>
            <person name="Lang B.F."/>
            <person name="Sone T."/>
            <person name="Abe A."/>
            <person name="Calvo S.E."/>
            <person name="Corrochano L.M."/>
            <person name="Engels R."/>
            <person name="Fu J."/>
            <person name="Hansberg W."/>
            <person name="Kim J.-M."/>
            <person name="Kodira C.D."/>
            <person name="Koehrsen M.J."/>
            <person name="Liu B."/>
            <person name="Miranda-Saavedra D."/>
            <person name="O'Leary S."/>
            <person name="Ortiz-Castellanos L."/>
            <person name="Poulter R."/>
            <person name="Rodriguez-Romero J."/>
            <person name="Ruiz-Herrera J."/>
            <person name="Shen Y.-Q."/>
            <person name="Zeng Q."/>
            <person name="Galagan J."/>
            <person name="Birren B.W."/>
            <person name="Cuomo C.A."/>
            <person name="Wickes B.L."/>
        </authorList>
    </citation>
    <scope>NUCLEOTIDE SEQUENCE [LARGE SCALE GENOMIC DNA]</scope>
    <source>
        <strain evidence="3">RA 99-880 / ATCC MYA-4621 / FGSC 9543 / NRRL 43880</strain>
    </source>
</reference>
<dbReference type="GeneID" id="93623829"/>